<dbReference type="GO" id="GO:2000143">
    <property type="term" value="P:negative regulation of DNA-templated transcription initiation"/>
    <property type="evidence" value="ECO:0007669"/>
    <property type="project" value="TreeGrafter"/>
</dbReference>
<evidence type="ECO:0000256" key="6">
    <source>
        <dbReference type="ARBA" id="ARBA00023163"/>
    </source>
</evidence>
<dbReference type="PANTHER" id="PTHR34701">
    <property type="entry name" value="TRANSCRIPTIONAL REGULATOR MRAZ"/>
    <property type="match status" value="1"/>
</dbReference>
<comment type="subunit">
    <text evidence="7">Forms oligomers.</text>
</comment>
<keyword evidence="6 7" id="KW-0804">Transcription</keyword>
<dbReference type="InterPro" id="IPR003444">
    <property type="entry name" value="MraZ"/>
</dbReference>
<proteinExistence type="inferred from homology"/>
<keyword evidence="2 7" id="KW-0963">Cytoplasm</keyword>
<feature type="domain" description="SpoVT-AbrB" evidence="8">
    <location>
        <begin position="8"/>
        <end position="52"/>
    </location>
</feature>
<name>A0A443IVF3_9RHOB</name>
<dbReference type="CDD" id="cd16321">
    <property type="entry name" value="MraZ_C"/>
    <property type="match status" value="1"/>
</dbReference>
<dbReference type="HAMAP" id="MF_01008">
    <property type="entry name" value="MraZ"/>
    <property type="match status" value="1"/>
</dbReference>
<dbReference type="GO" id="GO:0003700">
    <property type="term" value="F:DNA-binding transcription factor activity"/>
    <property type="evidence" value="ECO:0007669"/>
    <property type="project" value="UniProtKB-UniRule"/>
</dbReference>
<evidence type="ECO:0000256" key="4">
    <source>
        <dbReference type="ARBA" id="ARBA00023015"/>
    </source>
</evidence>
<evidence type="ECO:0000313" key="10">
    <source>
        <dbReference type="Proteomes" id="UP000285710"/>
    </source>
</evidence>
<dbReference type="Gene3D" id="3.40.1550.20">
    <property type="entry name" value="Transcriptional regulator MraZ domain"/>
    <property type="match status" value="1"/>
</dbReference>
<dbReference type="GO" id="GO:0000976">
    <property type="term" value="F:transcription cis-regulatory region binding"/>
    <property type="evidence" value="ECO:0007669"/>
    <property type="project" value="TreeGrafter"/>
</dbReference>
<dbReference type="NCBIfam" id="NF001476">
    <property type="entry name" value="PRK00326.2-2"/>
    <property type="match status" value="1"/>
</dbReference>
<organism evidence="9 10">
    <name type="scientific">Paenirhodobacter populi</name>
    <dbReference type="NCBI Taxonomy" id="2306993"/>
    <lineage>
        <taxon>Bacteria</taxon>
        <taxon>Pseudomonadati</taxon>
        <taxon>Pseudomonadota</taxon>
        <taxon>Alphaproteobacteria</taxon>
        <taxon>Rhodobacterales</taxon>
        <taxon>Rhodobacter group</taxon>
        <taxon>Paenirhodobacter</taxon>
    </lineage>
</organism>
<dbReference type="InterPro" id="IPR037914">
    <property type="entry name" value="SpoVT-AbrB_sf"/>
</dbReference>
<keyword evidence="5 7" id="KW-0238">DNA-binding</keyword>
<dbReference type="InterPro" id="IPR020603">
    <property type="entry name" value="MraZ_dom"/>
</dbReference>
<comment type="subcellular location">
    <subcellularLocation>
        <location evidence="7">Cytoplasm</location>
        <location evidence="7">Nucleoid</location>
    </subcellularLocation>
</comment>
<evidence type="ECO:0000259" key="8">
    <source>
        <dbReference type="PROSITE" id="PS51740"/>
    </source>
</evidence>
<dbReference type="Pfam" id="PF02381">
    <property type="entry name" value="MraZ"/>
    <property type="match status" value="1"/>
</dbReference>
<dbReference type="Proteomes" id="UP000285710">
    <property type="component" value="Unassembled WGS sequence"/>
</dbReference>
<dbReference type="InterPro" id="IPR035642">
    <property type="entry name" value="MraZ_N"/>
</dbReference>
<evidence type="ECO:0000256" key="7">
    <source>
        <dbReference type="HAMAP-Rule" id="MF_01008"/>
    </source>
</evidence>
<evidence type="ECO:0000256" key="5">
    <source>
        <dbReference type="ARBA" id="ARBA00023125"/>
    </source>
</evidence>
<dbReference type="InterPro" id="IPR007159">
    <property type="entry name" value="SpoVT-AbrB_dom"/>
</dbReference>
<dbReference type="PANTHER" id="PTHR34701:SF1">
    <property type="entry name" value="TRANSCRIPTIONAL REGULATOR MRAZ"/>
    <property type="match status" value="1"/>
</dbReference>
<keyword evidence="4 7" id="KW-0805">Transcription regulation</keyword>
<gene>
    <name evidence="7 9" type="primary">mraZ</name>
    <name evidence="9" type="ORF">D2T33_10465</name>
</gene>
<dbReference type="AlphaFoldDB" id="A0A443IVF3"/>
<dbReference type="SUPFAM" id="SSF89447">
    <property type="entry name" value="AbrB/MazE/MraZ-like"/>
    <property type="match status" value="1"/>
</dbReference>
<dbReference type="EMBL" id="SAUW01000009">
    <property type="protein sequence ID" value="RWR12098.1"/>
    <property type="molecule type" value="Genomic_DNA"/>
</dbReference>
<dbReference type="PROSITE" id="PS51740">
    <property type="entry name" value="SPOVT_ABRB"/>
    <property type="match status" value="2"/>
</dbReference>
<evidence type="ECO:0000256" key="1">
    <source>
        <dbReference type="ARBA" id="ARBA00013860"/>
    </source>
</evidence>
<feature type="domain" description="SpoVT-AbrB" evidence="8">
    <location>
        <begin position="92"/>
        <end position="135"/>
    </location>
</feature>
<reference evidence="9 10" key="1">
    <citation type="submission" date="2019-01" db="EMBL/GenBank/DDBJ databases">
        <title>Sinorhodobacter populi sp. nov. isolated from the symptomatic bark tissue of Populus euramericana canker.</title>
        <authorList>
            <person name="Xu G."/>
        </authorList>
    </citation>
    <scope>NUCLEOTIDE SEQUENCE [LARGE SCALE GENOMIC DNA]</scope>
    <source>
        <strain evidence="9 10">2D-5</strain>
    </source>
</reference>
<protein>
    <recommendedName>
        <fullName evidence="1 7">Transcriptional regulator MraZ</fullName>
    </recommendedName>
</protein>
<evidence type="ECO:0000256" key="2">
    <source>
        <dbReference type="ARBA" id="ARBA00022490"/>
    </source>
</evidence>
<keyword evidence="3" id="KW-0677">Repeat</keyword>
<comment type="similarity">
    <text evidence="7">Belongs to the MraZ family.</text>
</comment>
<reference evidence="9 10" key="2">
    <citation type="submission" date="2019-01" db="EMBL/GenBank/DDBJ databases">
        <authorList>
            <person name="Li Y."/>
        </authorList>
    </citation>
    <scope>NUCLEOTIDE SEQUENCE [LARGE SCALE GENOMIC DNA]</scope>
    <source>
        <strain evidence="9 10">2D-5</strain>
    </source>
</reference>
<dbReference type="CDD" id="cd16320">
    <property type="entry name" value="MraZ_N"/>
    <property type="match status" value="1"/>
</dbReference>
<dbReference type="GO" id="GO:0005737">
    <property type="term" value="C:cytoplasm"/>
    <property type="evidence" value="ECO:0007669"/>
    <property type="project" value="UniProtKB-UniRule"/>
</dbReference>
<dbReference type="InterPro" id="IPR038619">
    <property type="entry name" value="MraZ_sf"/>
</dbReference>
<evidence type="ECO:0000313" key="9">
    <source>
        <dbReference type="EMBL" id="RWR12098.1"/>
    </source>
</evidence>
<comment type="caution">
    <text evidence="9">The sequence shown here is derived from an EMBL/GenBank/DDBJ whole genome shotgun (WGS) entry which is preliminary data.</text>
</comment>
<keyword evidence="10" id="KW-1185">Reference proteome</keyword>
<accession>A0A443IVF3</accession>
<evidence type="ECO:0000256" key="3">
    <source>
        <dbReference type="ARBA" id="ARBA00022737"/>
    </source>
</evidence>
<dbReference type="InterPro" id="IPR035644">
    <property type="entry name" value="MraZ_C"/>
</dbReference>
<dbReference type="GO" id="GO:0009295">
    <property type="term" value="C:nucleoid"/>
    <property type="evidence" value="ECO:0007669"/>
    <property type="project" value="UniProtKB-SubCell"/>
</dbReference>
<sequence>MARRFRGSETFKVDAKGRVSIPASFRRVIEAGDPDWQTGSRPNILIVYGGPERKYLEVFTMEAVYEIDDQIDAMQRGTTERAEIEELMYAQSHQTDIDGDGRLVLPQKLREKIGLKGEAYFASAGTSFKIWDPETYADEQAAIAAARAETRPEGYDPLIHLPPKGAGA</sequence>